<evidence type="ECO:0000256" key="10">
    <source>
        <dbReference type="ARBA" id="ARBA00023180"/>
    </source>
</evidence>
<reference evidence="16" key="1">
    <citation type="submission" date="2021-01" db="UniProtKB">
        <authorList>
            <consortium name="EnsemblMetazoa"/>
        </authorList>
    </citation>
    <scope>IDENTIFICATION</scope>
</reference>
<comment type="function">
    <text evidence="11">Cadherins are calcium-dependent cell adhesion proteins. They preferentially interact with themselves in a homophilic manner in connecting cells.</text>
</comment>
<proteinExistence type="predicted"/>
<feature type="domain" description="Cadherin" evidence="15">
    <location>
        <begin position="634"/>
        <end position="745"/>
    </location>
</feature>
<keyword evidence="7" id="KW-0130">Cell adhesion</keyword>
<dbReference type="OrthoDB" id="6510378at2759"/>
<feature type="domain" description="Cadherin" evidence="15">
    <location>
        <begin position="746"/>
        <end position="858"/>
    </location>
</feature>
<dbReference type="FunFam" id="2.60.40.60:FF:000124">
    <property type="entry name" value="Cadherin-related family member 1"/>
    <property type="match status" value="1"/>
</dbReference>
<evidence type="ECO:0000259" key="15">
    <source>
        <dbReference type="PROSITE" id="PS50268"/>
    </source>
</evidence>
<feature type="domain" description="Cadherin" evidence="15">
    <location>
        <begin position="297"/>
        <end position="407"/>
    </location>
</feature>
<evidence type="ECO:0000256" key="2">
    <source>
        <dbReference type="ARBA" id="ARBA00022475"/>
    </source>
</evidence>
<name>A0A7M7JYI3_VARDE</name>
<evidence type="ECO:0000313" key="16">
    <source>
        <dbReference type="EnsemblMetazoa" id="XP_022659023"/>
    </source>
</evidence>
<keyword evidence="10" id="KW-0325">Glycoprotein</keyword>
<dbReference type="PANTHER" id="PTHR24025">
    <property type="entry name" value="DESMOGLEIN FAMILY MEMBER"/>
    <property type="match status" value="1"/>
</dbReference>
<keyword evidence="4" id="KW-0732">Signal</keyword>
<feature type="domain" description="Cadherin" evidence="15">
    <location>
        <begin position="1537"/>
        <end position="1658"/>
    </location>
</feature>
<dbReference type="GO" id="GO:0005886">
    <property type="term" value="C:plasma membrane"/>
    <property type="evidence" value="ECO:0007669"/>
    <property type="project" value="UniProtKB-SubCell"/>
</dbReference>
<comment type="subcellular location">
    <subcellularLocation>
        <location evidence="1">Cell membrane</location>
        <topology evidence="1">Single-pass type I membrane protein</topology>
    </subcellularLocation>
</comment>
<sequence length="1975" mass="219963">MCDDSSLGSSRRSWKRYSIFGNGIKSRTQYRDAIVSICRRRSSAPFHPSSWLFLLTLFTTILTTTVSGFKNNLPKFSVGGVSELVVTVKEGSESLGKVLYRLRGEDVDGDTLTFGALGPDGNELLRFERKSKTESEVYLKKELDREVRDSYTIVLTLTDGRLADGQFIHQTLVIIVDDVNDNEPIFKAYRTSHVMAEGAPPQLVDTLEATDQDQGPFGQVVYQLQNTDAETLSAFKLQQKGTQARISLVGQLDYERKFVYELRVLAIDRARQGPRHTATAVVIVKVEDLEDQPPVFTQVPAVTRIPEDLPVGASILSVKAQDGDRGIDNLISYSIRAGNHLGLFSIDERTGVVTTSGRLDREATEYRNGAFILQIEATEVGSAIADSVARTEVTVVLTDVNDEAPTFRSLLYYAEIIENAQINAPITFLGNATPEVFDQDQGTNGTFRLILDDPEGTFEVSPAEVINEASFVIRVRRPQLIDFEQKKVVRFNLIAKEVNERPKSSTAEVIVYIRDANDNFPLFLEESYNARVREDAQVGTIIARVQAEDSDSELFGTVGVRYTSIRGPMADKLRLDPITGEISIATNEHGFDRETVPQFLVTVEARDELGKGSRNTVQLEVFLEDVNDNPPLFDLPVYEARLRENDLHFSNPLVVHASDADQANTSNSAIRYELLDYVNNFTINENTGEIKPRIPVDFEAISQPRGDIRVLTLTVKAIDAGQPPLASNITVKIFVQDVNDNAPMFLQNFYLQAIPENIREGSSVVRVEAIDADDSPAFSKIAYRIESGAQDKFVIDAVSGVISVAPGAYLDPDRTYPKSKLYMLTIIALDGGLGDQQMWAACRVNISIVDVNNKPPTLRPPGVVHIVEDMELGEQVGQLVATDPDDNPDLSYSLCNGDDALGSEAKNEESTLVPFNASDTFRVDLKTGKIYLRQRLDREKIEAIKICVQVADEAGVSGDQLSQAILNIKVGDVNDNAPVFRKPFYREAVTENSKIGSPVVTVRAMDIDKNRSITYSLEGPSDLLKLISIDRKTGEVLVSDKIDRETTSWINVTLKATDSGVPPLTGMTSLSIQVLDENDNNPVFIEGLTEFHVSEDSPLGTIVAQLEATDADAGEHGRITYALDPSGTHGKFKIDKDTGIISVAALLDREDIPQFTLIVQAWDNYEAGVGTDQSRRSFKQITIHLSDVNDEPPVIVRQEPGECAEVSEFLKSGETVLTVSASDKDEPGSLNSRIVFSMDIDQPENEVFDVETLADNQARILTKNSIRGKVGNYSLTLKARDQGFPTLNSIEKFNVCVQDVNDHAPVFIKPPQNYTIRIPENATIGTIVVEVLADDADHGANAQVRYRLKSLQNNHWRSFAIDEITGVVTLRAPLDRETQKVYELRVKASDQGSPTTLTSDLDLTIYVTDVNDYAPEFTQDVFQLTFTENMSPGQEMYKLLATVDRDDDFGQNKPIPCYYIVGGNEDNHFSLDIFTHQLVATEVLDREERAQYSLIVQASDDCFHQPRHVTAFDPKDNSLLQVDIKVLDVNDNPPRFVSRVFTGGVTTEANFGITFMKVQAIDIDHGENSRVSYFLEGEVRRTLSEGLDPIQGSPFVLDRHTGEIALNFYPQRGMKGYFDFKVIANDSEGLFDTANVYIYLLREDQRVRFVLRLTPDEFKEKESEFRMVMANITGAIVNIDEVKVHENDDGTVDRTKSDIYLHFVNRHDNTIMEVMTAISLIDQNSFFLDKLFKDFNVLHSEPAEASIVRIEEDDPFKTWLMGLVVFLTVMLVLVISLCVAQKKRYQRQLKAATVAAFGTSNSGSAHIRHDLPNTNQHSVEGSNPIWMHSYDNEWFHKDDEDLQRAPHSDSNSLDENAVADQDHDHTDQASGSGSDRYSTSNLVNDRYVISPQSCTQAHTLQKTQMHSHGKASAPSVPRQGHNHRHEVHQGHQGLHQGHHRNNFNTVLDVGVDYSNIFNAKMGTPNRLGQLEVSEL</sequence>
<keyword evidence="9 14" id="KW-0472">Membrane</keyword>
<keyword evidence="3 14" id="KW-0812">Transmembrane</keyword>
<feature type="region of interest" description="Disordered" evidence="13">
    <location>
        <begin position="1904"/>
        <end position="1923"/>
    </location>
</feature>
<dbReference type="InterPro" id="IPR002126">
    <property type="entry name" value="Cadherin-like_dom"/>
</dbReference>
<feature type="domain" description="Cadherin" evidence="15">
    <location>
        <begin position="186"/>
        <end position="296"/>
    </location>
</feature>
<feature type="domain" description="Cadherin" evidence="15">
    <location>
        <begin position="524"/>
        <end position="633"/>
    </location>
</feature>
<dbReference type="FunFam" id="2.60.40.60:FF:000033">
    <property type="entry name" value="FAT atypical cadherin 1"/>
    <property type="match status" value="1"/>
</dbReference>
<feature type="domain" description="Cadherin" evidence="15">
    <location>
        <begin position="1418"/>
        <end position="1536"/>
    </location>
</feature>
<evidence type="ECO:0000256" key="3">
    <source>
        <dbReference type="ARBA" id="ARBA00022692"/>
    </source>
</evidence>
<dbReference type="KEGG" id="vde:111249424"/>
<feature type="domain" description="Cadherin" evidence="15">
    <location>
        <begin position="408"/>
        <end position="523"/>
    </location>
</feature>
<dbReference type="InterPro" id="IPR050971">
    <property type="entry name" value="Cadherin-domain_protein"/>
</dbReference>
<evidence type="ECO:0000256" key="8">
    <source>
        <dbReference type="ARBA" id="ARBA00022989"/>
    </source>
</evidence>
<keyword evidence="8 14" id="KW-1133">Transmembrane helix</keyword>
<evidence type="ECO:0000256" key="13">
    <source>
        <dbReference type="SAM" id="MobiDB-lite"/>
    </source>
</evidence>
<dbReference type="CDD" id="cd11304">
    <property type="entry name" value="Cadherin_repeat"/>
    <property type="match status" value="14"/>
</dbReference>
<dbReference type="SMART" id="SM00112">
    <property type="entry name" value="CA"/>
    <property type="match status" value="14"/>
</dbReference>
<feature type="domain" description="Cadherin" evidence="15">
    <location>
        <begin position="1085"/>
        <end position="1195"/>
    </location>
</feature>
<dbReference type="EnsemblMetazoa" id="XM_022803288">
    <property type="protein sequence ID" value="XP_022659023"/>
    <property type="gene ID" value="LOC111249424"/>
</dbReference>
<dbReference type="PANTHER" id="PTHR24025:SF23">
    <property type="entry name" value="NEURAL-CADHERIN"/>
    <property type="match status" value="1"/>
</dbReference>
<dbReference type="FunFam" id="2.60.40.60:FF:000020">
    <property type="entry name" value="Dachsous cadherin-related 1b"/>
    <property type="match status" value="1"/>
</dbReference>
<feature type="domain" description="Cadherin" evidence="15">
    <location>
        <begin position="80"/>
        <end position="186"/>
    </location>
</feature>
<dbReference type="Pfam" id="PF00028">
    <property type="entry name" value="Cadherin"/>
    <property type="match status" value="10"/>
</dbReference>
<evidence type="ECO:0000256" key="11">
    <source>
        <dbReference type="ARBA" id="ARBA00059331"/>
    </source>
</evidence>
<dbReference type="RefSeq" id="XP_022659023.1">
    <property type="nucleotide sequence ID" value="XM_022803288.1"/>
</dbReference>
<dbReference type="GO" id="GO:0005911">
    <property type="term" value="C:cell-cell junction"/>
    <property type="evidence" value="ECO:0007669"/>
    <property type="project" value="TreeGrafter"/>
</dbReference>
<feature type="domain" description="Cadherin" evidence="15">
    <location>
        <begin position="1310"/>
        <end position="1417"/>
    </location>
</feature>
<dbReference type="GO" id="GO:0009653">
    <property type="term" value="P:anatomical structure morphogenesis"/>
    <property type="evidence" value="ECO:0007669"/>
    <property type="project" value="UniProtKB-ARBA"/>
</dbReference>
<dbReference type="GO" id="GO:0005509">
    <property type="term" value="F:calcium ion binding"/>
    <property type="evidence" value="ECO:0007669"/>
    <property type="project" value="UniProtKB-UniRule"/>
</dbReference>
<evidence type="ECO:0000313" key="17">
    <source>
        <dbReference type="Proteomes" id="UP000594260"/>
    </source>
</evidence>
<keyword evidence="17" id="KW-1185">Reference proteome</keyword>
<evidence type="ECO:0000256" key="7">
    <source>
        <dbReference type="ARBA" id="ARBA00022889"/>
    </source>
</evidence>
<dbReference type="FunFam" id="2.60.40.60:FF:000098">
    <property type="entry name" value="cadherin-23 isoform X1"/>
    <property type="match status" value="1"/>
</dbReference>
<dbReference type="PRINTS" id="PR00205">
    <property type="entry name" value="CADHERIN"/>
</dbReference>
<dbReference type="InterPro" id="IPR020894">
    <property type="entry name" value="Cadherin_CS"/>
</dbReference>
<evidence type="ECO:0000256" key="9">
    <source>
        <dbReference type="ARBA" id="ARBA00023136"/>
    </source>
</evidence>
<dbReference type="PROSITE" id="PS00232">
    <property type="entry name" value="CADHERIN_1"/>
    <property type="match status" value="6"/>
</dbReference>
<dbReference type="FunFam" id="2.60.40.60:FF:000168">
    <property type="entry name" value="Cadherin-related family member 2"/>
    <property type="match status" value="1"/>
</dbReference>
<evidence type="ECO:0000256" key="5">
    <source>
        <dbReference type="ARBA" id="ARBA00022737"/>
    </source>
</evidence>
<dbReference type="PROSITE" id="PS50268">
    <property type="entry name" value="CADHERIN_2"/>
    <property type="match status" value="14"/>
</dbReference>
<feature type="domain" description="Cadherin" evidence="15">
    <location>
        <begin position="858"/>
        <end position="980"/>
    </location>
</feature>
<evidence type="ECO:0000256" key="1">
    <source>
        <dbReference type="ARBA" id="ARBA00004251"/>
    </source>
</evidence>
<protein>
    <recommendedName>
        <fullName evidence="15">Cadherin domain-containing protein</fullName>
    </recommendedName>
</protein>
<accession>A0A7M7JYI3</accession>
<dbReference type="FunFam" id="2.60.40.60:FF:000118">
    <property type="entry name" value="protocadherin Fat 4"/>
    <property type="match status" value="1"/>
</dbReference>
<dbReference type="InParanoid" id="A0A7M7JYI3"/>
<evidence type="ECO:0000256" key="14">
    <source>
        <dbReference type="SAM" id="Phobius"/>
    </source>
</evidence>
<dbReference type="GO" id="GO:0060429">
    <property type="term" value="P:epithelium development"/>
    <property type="evidence" value="ECO:0007669"/>
    <property type="project" value="UniProtKB-ARBA"/>
</dbReference>
<keyword evidence="6 12" id="KW-0106">Calcium</keyword>
<feature type="domain" description="Cadherin" evidence="15">
    <location>
        <begin position="981"/>
        <end position="1084"/>
    </location>
</feature>
<evidence type="ECO:0000256" key="6">
    <source>
        <dbReference type="ARBA" id="ARBA00022837"/>
    </source>
</evidence>
<feature type="domain" description="Cadherin" evidence="15">
    <location>
        <begin position="1198"/>
        <end position="1307"/>
    </location>
</feature>
<dbReference type="InterPro" id="IPR015919">
    <property type="entry name" value="Cadherin-like_sf"/>
</dbReference>
<feature type="transmembrane region" description="Helical" evidence="14">
    <location>
        <begin position="1759"/>
        <end position="1780"/>
    </location>
</feature>
<dbReference type="FunCoup" id="A0A7M7JYI3">
    <property type="interactions" value="12"/>
</dbReference>
<dbReference type="FunFam" id="2.60.40.60:FF:000306">
    <property type="entry name" value="Cadherin 23"/>
    <property type="match status" value="1"/>
</dbReference>
<evidence type="ECO:0000256" key="12">
    <source>
        <dbReference type="PROSITE-ProRule" id="PRU00043"/>
    </source>
</evidence>
<dbReference type="GO" id="GO:0007156">
    <property type="term" value="P:homophilic cell adhesion via plasma membrane adhesion molecules"/>
    <property type="evidence" value="ECO:0007669"/>
    <property type="project" value="InterPro"/>
</dbReference>
<dbReference type="Gene3D" id="2.60.40.60">
    <property type="entry name" value="Cadherins"/>
    <property type="match status" value="14"/>
</dbReference>
<dbReference type="GO" id="GO:0008104">
    <property type="term" value="P:intracellular protein localization"/>
    <property type="evidence" value="ECO:0007669"/>
    <property type="project" value="UniProtKB-ARBA"/>
</dbReference>
<evidence type="ECO:0000256" key="4">
    <source>
        <dbReference type="ARBA" id="ARBA00022729"/>
    </source>
</evidence>
<dbReference type="GeneID" id="111249424"/>
<dbReference type="OMA" id="DQGKNGT"/>
<dbReference type="Proteomes" id="UP000594260">
    <property type="component" value="Unplaced"/>
</dbReference>
<keyword evidence="2" id="KW-1003">Cell membrane</keyword>
<keyword evidence="5" id="KW-0677">Repeat</keyword>
<dbReference type="SUPFAM" id="SSF49313">
    <property type="entry name" value="Cadherin-like"/>
    <property type="match status" value="14"/>
</dbReference>
<dbReference type="FunFam" id="2.60.40.60:FF:000092">
    <property type="entry name" value="Protocadherin 8"/>
    <property type="match status" value="1"/>
</dbReference>
<organism evidence="16 17">
    <name type="scientific">Varroa destructor</name>
    <name type="common">Honeybee mite</name>
    <dbReference type="NCBI Taxonomy" id="109461"/>
    <lineage>
        <taxon>Eukaryota</taxon>
        <taxon>Metazoa</taxon>
        <taxon>Ecdysozoa</taxon>
        <taxon>Arthropoda</taxon>
        <taxon>Chelicerata</taxon>
        <taxon>Arachnida</taxon>
        <taxon>Acari</taxon>
        <taxon>Parasitiformes</taxon>
        <taxon>Mesostigmata</taxon>
        <taxon>Gamasina</taxon>
        <taxon>Dermanyssoidea</taxon>
        <taxon>Varroidae</taxon>
        <taxon>Varroa</taxon>
    </lineage>
</organism>